<name>A0A5M3ME38_CONPW</name>
<keyword evidence="2" id="KW-1185">Reference proteome</keyword>
<dbReference type="Proteomes" id="UP000053558">
    <property type="component" value="Unassembled WGS sequence"/>
</dbReference>
<reference evidence="2" key="1">
    <citation type="journal article" date="2012" name="Science">
        <title>The Paleozoic origin of enzymatic lignin decomposition reconstructed from 31 fungal genomes.</title>
        <authorList>
            <person name="Floudas D."/>
            <person name="Binder M."/>
            <person name="Riley R."/>
            <person name="Barry K."/>
            <person name="Blanchette R.A."/>
            <person name="Henrissat B."/>
            <person name="Martinez A.T."/>
            <person name="Otillar R."/>
            <person name="Spatafora J.W."/>
            <person name="Yadav J.S."/>
            <person name="Aerts A."/>
            <person name="Benoit I."/>
            <person name="Boyd A."/>
            <person name="Carlson A."/>
            <person name="Copeland A."/>
            <person name="Coutinho P.M."/>
            <person name="de Vries R.P."/>
            <person name="Ferreira P."/>
            <person name="Findley K."/>
            <person name="Foster B."/>
            <person name="Gaskell J."/>
            <person name="Glotzer D."/>
            <person name="Gorecki P."/>
            <person name="Heitman J."/>
            <person name="Hesse C."/>
            <person name="Hori C."/>
            <person name="Igarashi K."/>
            <person name="Jurgens J.A."/>
            <person name="Kallen N."/>
            <person name="Kersten P."/>
            <person name="Kohler A."/>
            <person name="Kuees U."/>
            <person name="Kumar T.K.A."/>
            <person name="Kuo A."/>
            <person name="LaButti K."/>
            <person name="Larrondo L.F."/>
            <person name="Lindquist E."/>
            <person name="Ling A."/>
            <person name="Lombard V."/>
            <person name="Lucas S."/>
            <person name="Lundell T."/>
            <person name="Martin R."/>
            <person name="McLaughlin D.J."/>
            <person name="Morgenstern I."/>
            <person name="Morin E."/>
            <person name="Murat C."/>
            <person name="Nagy L.G."/>
            <person name="Nolan M."/>
            <person name="Ohm R.A."/>
            <person name="Patyshakuliyeva A."/>
            <person name="Rokas A."/>
            <person name="Ruiz-Duenas F.J."/>
            <person name="Sabat G."/>
            <person name="Salamov A."/>
            <person name="Samejima M."/>
            <person name="Schmutz J."/>
            <person name="Slot J.C."/>
            <person name="St John F."/>
            <person name="Stenlid J."/>
            <person name="Sun H."/>
            <person name="Sun S."/>
            <person name="Syed K."/>
            <person name="Tsang A."/>
            <person name="Wiebenga A."/>
            <person name="Young D."/>
            <person name="Pisabarro A."/>
            <person name="Eastwood D.C."/>
            <person name="Martin F."/>
            <person name="Cullen D."/>
            <person name="Grigoriev I.V."/>
            <person name="Hibbett D.S."/>
        </authorList>
    </citation>
    <scope>NUCLEOTIDE SEQUENCE [LARGE SCALE GENOMIC DNA]</scope>
    <source>
        <strain evidence="2">RWD-64-598 SS2</strain>
    </source>
</reference>
<feature type="non-terminal residue" evidence="1">
    <location>
        <position position="186"/>
    </location>
</feature>
<dbReference type="EMBL" id="JH711583">
    <property type="protein sequence ID" value="EIW77539.1"/>
    <property type="molecule type" value="Genomic_DNA"/>
</dbReference>
<dbReference type="GeneID" id="19206896"/>
<comment type="caution">
    <text evidence="1">The sequence shown here is derived from an EMBL/GenBank/DDBJ whole genome shotgun (WGS) entry which is preliminary data.</text>
</comment>
<evidence type="ECO:0000313" key="1">
    <source>
        <dbReference type="EMBL" id="EIW77539.1"/>
    </source>
</evidence>
<accession>A0A5M3ME38</accession>
<dbReference type="InterPro" id="IPR004242">
    <property type="entry name" value="Transposase_21"/>
</dbReference>
<dbReference type="OMA" id="RLTYWDP"/>
<sequence>MVCLNLPPHLRYKLENVYLVGVIPGPREPSLDQVNHLLQPLVDDLLCLWVNGIRLNRTYKFSGGRIVRVALGPLVCDLPAARKTAGFAGHSADLFCSFCRLSRKDISNLVKASWPERSSDQHLHDAKRWKNAKNEGERQKMAMRRGTRWSELLRLTYWDPLKFTVLDAMHNLFLGEFQHHCRVVWG</sequence>
<organism evidence="1 2">
    <name type="scientific">Coniophora puteana (strain RWD-64-598)</name>
    <name type="common">Brown rot fungus</name>
    <dbReference type="NCBI Taxonomy" id="741705"/>
    <lineage>
        <taxon>Eukaryota</taxon>
        <taxon>Fungi</taxon>
        <taxon>Dikarya</taxon>
        <taxon>Basidiomycota</taxon>
        <taxon>Agaricomycotina</taxon>
        <taxon>Agaricomycetes</taxon>
        <taxon>Agaricomycetidae</taxon>
        <taxon>Boletales</taxon>
        <taxon>Coniophorineae</taxon>
        <taxon>Coniophoraceae</taxon>
        <taxon>Coniophora</taxon>
    </lineage>
</organism>
<dbReference type="Pfam" id="PF02992">
    <property type="entry name" value="Transposase_21"/>
    <property type="match status" value="1"/>
</dbReference>
<dbReference type="AlphaFoldDB" id="A0A5M3ME38"/>
<evidence type="ECO:0000313" key="2">
    <source>
        <dbReference type="Proteomes" id="UP000053558"/>
    </source>
</evidence>
<dbReference type="OrthoDB" id="3269001at2759"/>
<protein>
    <submittedName>
        <fullName evidence="1">Uncharacterized protein</fullName>
    </submittedName>
</protein>
<dbReference type="RefSeq" id="XP_007771744.1">
    <property type="nucleotide sequence ID" value="XM_007773554.1"/>
</dbReference>
<gene>
    <name evidence="1" type="ORF">CONPUDRAFT_41162</name>
</gene>
<proteinExistence type="predicted"/>
<dbReference type="PANTHER" id="PTHR46579">
    <property type="entry name" value="F5/8 TYPE C DOMAIN-CONTAINING PROTEIN-RELATED"/>
    <property type="match status" value="1"/>
</dbReference>
<dbReference type="PANTHER" id="PTHR46579:SF2">
    <property type="entry name" value="C2H2-TYPE DOMAIN-CONTAINING PROTEIN"/>
    <property type="match status" value="1"/>
</dbReference>
<dbReference type="KEGG" id="cput:CONPUDRAFT_41162"/>